<evidence type="ECO:0000256" key="2">
    <source>
        <dbReference type="ARBA" id="ARBA00010532"/>
    </source>
</evidence>
<reference evidence="9" key="1">
    <citation type="submission" date="2017-11" db="EMBL/GenBank/DDBJ databases">
        <authorList>
            <person name="Lima N.C."/>
            <person name="Parody-Merino A.M."/>
            <person name="Battley P.F."/>
            <person name="Fidler A.E."/>
            <person name="Prosdocimi F."/>
        </authorList>
    </citation>
    <scope>NUCLEOTIDE SEQUENCE [LARGE SCALE GENOMIC DNA]</scope>
</reference>
<keyword evidence="3 7" id="KW-0812">Transmembrane</keyword>
<dbReference type="GO" id="GO:0016020">
    <property type="term" value="C:membrane"/>
    <property type="evidence" value="ECO:0007669"/>
    <property type="project" value="UniProtKB-SubCell"/>
</dbReference>
<accession>A0A2I0TXW2</accession>
<dbReference type="Pfam" id="PF01130">
    <property type="entry name" value="CD36"/>
    <property type="match status" value="1"/>
</dbReference>
<keyword evidence="6" id="KW-0325">Glycoprotein</keyword>
<dbReference type="GO" id="GO:0005044">
    <property type="term" value="F:scavenger receptor activity"/>
    <property type="evidence" value="ECO:0007669"/>
    <property type="project" value="InterPro"/>
</dbReference>
<dbReference type="OrthoDB" id="18585at2759"/>
<dbReference type="PRINTS" id="PR01609">
    <property type="entry name" value="CD36FAMILY"/>
</dbReference>
<reference evidence="9" key="2">
    <citation type="submission" date="2017-12" db="EMBL/GenBank/DDBJ databases">
        <title>Genome sequence of the Bar-tailed Godwit (Limosa lapponica baueri).</title>
        <authorList>
            <person name="Lima N.C.B."/>
            <person name="Parody-Merino A.M."/>
            <person name="Battley P.F."/>
            <person name="Fidler A.E."/>
            <person name="Prosdocimi F."/>
        </authorList>
    </citation>
    <scope>NUCLEOTIDE SEQUENCE [LARGE SCALE GENOMIC DNA]</scope>
</reference>
<dbReference type="PANTHER" id="PTHR11923:SF51">
    <property type="entry name" value="LYSOSOME MEMBRANE PROTEIN 2"/>
    <property type="match status" value="1"/>
</dbReference>
<comment type="subcellular location">
    <subcellularLocation>
        <location evidence="1">Membrane</location>
    </subcellularLocation>
</comment>
<sequence length="491" mass="55147">MKSLCLVTVGVLAMTLLIASISLLVAHVFQRVVDLQVKQGTVLKNGTETFEAWEDPPPPVYMQFYFFNVTNPLEVLQGDNPLVEEIGPYTYREYRPRVHVQFLDNGTKVSALNPKTYVFEPQKSVGNPEVDLIRTVNIPAVTAMEWTRSTPLQFATEVLLLLYQESLFTVHTVHELLWGYKDKLLSTIHLLHPEIDPVFGFFNKVTGMQDFQMMNGSDDGEYVFLSGETNYLNFSRIVEWKGKESLSWWTTEACNMINGTDGTSFHPLISKDENIYIFSSDFCRSLYLVYDSSGTVAGIPTYRFVPSAMVFANTTVNPDNAGFCVPAGNCPGTGVLNVSICKQGAPIFLSAPHFYQADPKFVEDIEGMNPKKEYHETFLDINPLTGLVLRAAKRMQINVHVRKLPEFFETGNIRTLVFPVMYINESVLIDEASASKLKHVLLEANVVTGIPFIIMTLGIVFGIVFIVLVCRSRGISEESTEDERSPLIRTS</sequence>
<evidence type="ECO:0000256" key="1">
    <source>
        <dbReference type="ARBA" id="ARBA00004370"/>
    </source>
</evidence>
<evidence type="ECO:0000256" key="6">
    <source>
        <dbReference type="ARBA" id="ARBA00023180"/>
    </source>
</evidence>
<dbReference type="EMBL" id="KZ506687">
    <property type="protein sequence ID" value="PKU38665.1"/>
    <property type="molecule type" value="Genomic_DNA"/>
</dbReference>
<evidence type="ECO:0000256" key="5">
    <source>
        <dbReference type="ARBA" id="ARBA00023136"/>
    </source>
</evidence>
<evidence type="ECO:0000256" key="4">
    <source>
        <dbReference type="ARBA" id="ARBA00022989"/>
    </source>
</evidence>
<name>A0A2I0TXW2_LIMLA</name>
<comment type="similarity">
    <text evidence="2">Belongs to the CD36 family.</text>
</comment>
<feature type="transmembrane region" description="Helical" evidence="7">
    <location>
        <begin position="449"/>
        <end position="470"/>
    </location>
</feature>
<evidence type="ECO:0000256" key="3">
    <source>
        <dbReference type="ARBA" id="ARBA00022692"/>
    </source>
</evidence>
<organism evidence="8 9">
    <name type="scientific">Limosa lapponica baueri</name>
    <dbReference type="NCBI Taxonomy" id="1758121"/>
    <lineage>
        <taxon>Eukaryota</taxon>
        <taxon>Metazoa</taxon>
        <taxon>Chordata</taxon>
        <taxon>Craniata</taxon>
        <taxon>Vertebrata</taxon>
        <taxon>Euteleostomi</taxon>
        <taxon>Archelosauria</taxon>
        <taxon>Archosauria</taxon>
        <taxon>Dinosauria</taxon>
        <taxon>Saurischia</taxon>
        <taxon>Theropoda</taxon>
        <taxon>Coelurosauria</taxon>
        <taxon>Aves</taxon>
        <taxon>Neognathae</taxon>
        <taxon>Neoaves</taxon>
        <taxon>Charadriiformes</taxon>
        <taxon>Scolopacidae</taxon>
        <taxon>Limosa</taxon>
    </lineage>
</organism>
<dbReference type="GO" id="GO:0006622">
    <property type="term" value="P:protein targeting to lysosome"/>
    <property type="evidence" value="ECO:0007669"/>
    <property type="project" value="TreeGrafter"/>
</dbReference>
<keyword evidence="9" id="KW-1185">Reference proteome</keyword>
<dbReference type="GO" id="GO:0005764">
    <property type="term" value="C:lysosome"/>
    <property type="evidence" value="ECO:0007669"/>
    <property type="project" value="InterPro"/>
</dbReference>
<dbReference type="InterPro" id="IPR002159">
    <property type="entry name" value="CD36_fam"/>
</dbReference>
<dbReference type="Proteomes" id="UP000233556">
    <property type="component" value="Unassembled WGS sequence"/>
</dbReference>
<evidence type="ECO:0000256" key="7">
    <source>
        <dbReference type="SAM" id="Phobius"/>
    </source>
</evidence>
<keyword evidence="5 7" id="KW-0472">Membrane</keyword>
<keyword evidence="4 7" id="KW-1133">Transmembrane helix</keyword>
<evidence type="ECO:0000313" key="8">
    <source>
        <dbReference type="EMBL" id="PKU38665.1"/>
    </source>
</evidence>
<dbReference type="PRINTS" id="PR01611">
    <property type="entry name" value="LIMPII"/>
</dbReference>
<dbReference type="GO" id="GO:0006898">
    <property type="term" value="P:receptor-mediated endocytosis"/>
    <property type="evidence" value="ECO:0007669"/>
    <property type="project" value="TreeGrafter"/>
</dbReference>
<gene>
    <name evidence="8" type="ORF">llap_11033</name>
</gene>
<evidence type="ECO:0000313" key="9">
    <source>
        <dbReference type="Proteomes" id="UP000233556"/>
    </source>
</evidence>
<dbReference type="InterPro" id="IPR005429">
    <property type="entry name" value="LimpII"/>
</dbReference>
<dbReference type="PANTHER" id="PTHR11923">
    <property type="entry name" value="SCAVENGER RECEPTOR CLASS B TYPE-1 SR-B1"/>
    <property type="match status" value="1"/>
</dbReference>
<protein>
    <submittedName>
        <fullName evidence="8">Lysosome membrane protein 2</fullName>
    </submittedName>
</protein>
<proteinExistence type="inferred from homology"/>
<dbReference type="AlphaFoldDB" id="A0A2I0TXW2"/>